<name>A0A2G5IA67_CERBT</name>
<dbReference type="CDD" id="cd00116">
    <property type="entry name" value="LRR_RI"/>
    <property type="match status" value="1"/>
</dbReference>
<evidence type="ECO:0000256" key="1">
    <source>
        <dbReference type="ARBA" id="ARBA00022468"/>
    </source>
</evidence>
<evidence type="ECO:0000313" key="8">
    <source>
        <dbReference type="Proteomes" id="UP001302367"/>
    </source>
</evidence>
<dbReference type="AlphaFoldDB" id="A0A2G5IA67"/>
<dbReference type="GO" id="GO:0005096">
    <property type="term" value="F:GTPase activator activity"/>
    <property type="evidence" value="ECO:0007669"/>
    <property type="project" value="UniProtKB-KW"/>
</dbReference>
<gene>
    <name evidence="5" type="ORF">CB0940_00066</name>
    <name evidence="6" type="ORF">RHO25_000069</name>
</gene>
<dbReference type="PANTHER" id="PTHR24113:SF12">
    <property type="entry name" value="RAN GTPASE-ACTIVATING PROTEIN 1"/>
    <property type="match status" value="1"/>
</dbReference>
<dbReference type="GO" id="GO:0006913">
    <property type="term" value="P:nucleocytoplasmic transport"/>
    <property type="evidence" value="ECO:0007669"/>
    <property type="project" value="TreeGrafter"/>
</dbReference>
<keyword evidence="1" id="KW-0343">GTPase activation</keyword>
<keyword evidence="2" id="KW-0433">Leucine-rich repeat</keyword>
<dbReference type="Pfam" id="PF13516">
    <property type="entry name" value="LRR_6"/>
    <property type="match status" value="1"/>
</dbReference>
<dbReference type="OrthoDB" id="184583at2759"/>
<evidence type="ECO:0000313" key="7">
    <source>
        <dbReference type="Proteomes" id="UP000230605"/>
    </source>
</evidence>
<protein>
    <submittedName>
        <fullName evidence="5">Ran GTPase-activating protein 1</fullName>
    </submittedName>
</protein>
<proteinExistence type="predicted"/>
<dbReference type="Gene3D" id="3.80.10.10">
    <property type="entry name" value="Ribonuclease Inhibitor"/>
    <property type="match status" value="1"/>
</dbReference>
<dbReference type="InterPro" id="IPR027038">
    <property type="entry name" value="RanGap"/>
</dbReference>
<keyword evidence="8" id="KW-1185">Reference proteome</keyword>
<dbReference type="SMART" id="SM00368">
    <property type="entry name" value="LRR_RI"/>
    <property type="match status" value="8"/>
</dbReference>
<dbReference type="GO" id="GO:0031267">
    <property type="term" value="F:small GTPase binding"/>
    <property type="evidence" value="ECO:0007669"/>
    <property type="project" value="TreeGrafter"/>
</dbReference>
<dbReference type="SUPFAM" id="SSF52047">
    <property type="entry name" value="RNI-like"/>
    <property type="match status" value="1"/>
</dbReference>
<dbReference type="EMBL" id="CP134184">
    <property type="protein sequence ID" value="WPA95470.1"/>
    <property type="molecule type" value="Genomic_DNA"/>
</dbReference>
<dbReference type="GO" id="GO:0048471">
    <property type="term" value="C:perinuclear region of cytoplasm"/>
    <property type="evidence" value="ECO:0007669"/>
    <property type="project" value="TreeGrafter"/>
</dbReference>
<reference evidence="6 8" key="2">
    <citation type="submission" date="2023-09" db="EMBL/GenBank/DDBJ databases">
        <title>Complete-Gapless Cercospora beticola genome.</title>
        <authorList>
            <person name="Wyatt N.A."/>
            <person name="Spanner R.E."/>
            <person name="Bolton M.D."/>
        </authorList>
    </citation>
    <scope>NUCLEOTIDE SEQUENCE [LARGE SCALE GENOMIC DNA]</scope>
    <source>
        <strain evidence="6">Cb09-40</strain>
    </source>
</reference>
<organism evidence="5 7">
    <name type="scientific">Cercospora beticola</name>
    <name type="common">Sugarbeet leaf spot fungus</name>
    <dbReference type="NCBI Taxonomy" id="122368"/>
    <lineage>
        <taxon>Eukaryota</taxon>
        <taxon>Fungi</taxon>
        <taxon>Dikarya</taxon>
        <taxon>Ascomycota</taxon>
        <taxon>Pezizomycotina</taxon>
        <taxon>Dothideomycetes</taxon>
        <taxon>Dothideomycetidae</taxon>
        <taxon>Mycosphaerellales</taxon>
        <taxon>Mycosphaerellaceae</taxon>
        <taxon>Cercospora</taxon>
    </lineage>
</organism>
<dbReference type="Proteomes" id="UP001302367">
    <property type="component" value="Chromosome 1"/>
</dbReference>
<dbReference type="PANTHER" id="PTHR24113">
    <property type="entry name" value="RAN GTPASE-ACTIVATING PROTEIN 1"/>
    <property type="match status" value="1"/>
</dbReference>
<dbReference type="EMBL" id="LKMD01000100">
    <property type="protein sequence ID" value="PIB01727.1"/>
    <property type="molecule type" value="Genomic_DNA"/>
</dbReference>
<evidence type="ECO:0000313" key="5">
    <source>
        <dbReference type="EMBL" id="PIB01727.1"/>
    </source>
</evidence>
<dbReference type="InterPro" id="IPR001611">
    <property type="entry name" value="Leu-rich_rpt"/>
</dbReference>
<dbReference type="InterPro" id="IPR032675">
    <property type="entry name" value="LRR_dom_sf"/>
</dbReference>
<sequence length="419" mass="45623">MANVWSIRGQALKLNTAEDIEKHIGPLRDNADIEEVHLEGNTIGVEASEALAKVLETKQKLKTANLADIFTGRLLSEIPQALDALLTALLKCPNLHTVNLNDNAFGLNTVEPLRPFLSKHTPLQHLYLNNNGLGPAAGTLVAEALAQLAENKAAARKEGKNVPDLETVVCGRNRLETGSMPAWVKAYTANNKVKTVKMVQNGIRQEGIAQLLQHGLSQCVTLDTLDLQDNTFTALAAKTLSTVVPTWTEIRELAVGDCLLSARGGRMLGEALAKAGNKKLEILRLQYNEIDAKGLKAISDAATTDSALPRLRRVELNGNKFAEEDASIEALRNVLEKRKEDSAEEYPGVDEDDEDAWGVDELDELEDEDSDEEEDDDEVEAEEEKVVKEADAAEAQPVAQKKDADVDDLANALGKTEIK</sequence>
<reference evidence="5 7" key="1">
    <citation type="submission" date="2015-10" db="EMBL/GenBank/DDBJ databases">
        <title>The cercosporin biosynthetic gene cluster was horizontally transferred to several fungal lineages and shown to be expanded in Cercospora beticola based on microsynteny with recipient genomes.</title>
        <authorList>
            <person name="De Jonge R."/>
            <person name="Ebert M.K."/>
            <person name="Suttle J.C."/>
            <person name="Jurick Ii W.M."/>
            <person name="Secor G.A."/>
            <person name="Thomma B.P."/>
            <person name="Van De Peer Y."/>
            <person name="Bolton M.D."/>
        </authorList>
    </citation>
    <scope>NUCLEOTIDE SEQUENCE [LARGE SCALE GENOMIC DNA]</scope>
    <source>
        <strain evidence="5 7">09-40</strain>
    </source>
</reference>
<evidence type="ECO:0000256" key="3">
    <source>
        <dbReference type="ARBA" id="ARBA00022737"/>
    </source>
</evidence>
<evidence type="ECO:0000256" key="2">
    <source>
        <dbReference type="ARBA" id="ARBA00022614"/>
    </source>
</evidence>
<dbReference type="Proteomes" id="UP000230605">
    <property type="component" value="Chromosome 1"/>
</dbReference>
<feature type="region of interest" description="Disordered" evidence="4">
    <location>
        <begin position="339"/>
        <end position="419"/>
    </location>
</feature>
<evidence type="ECO:0000313" key="6">
    <source>
        <dbReference type="EMBL" id="WPA95470.1"/>
    </source>
</evidence>
<dbReference type="GO" id="GO:0005829">
    <property type="term" value="C:cytosol"/>
    <property type="evidence" value="ECO:0007669"/>
    <property type="project" value="TreeGrafter"/>
</dbReference>
<feature type="compositionally biased region" description="Acidic residues" evidence="4">
    <location>
        <begin position="342"/>
        <end position="383"/>
    </location>
</feature>
<accession>A0A2G5IA67</accession>
<evidence type="ECO:0000256" key="4">
    <source>
        <dbReference type="SAM" id="MobiDB-lite"/>
    </source>
</evidence>
<dbReference type="GO" id="GO:0005634">
    <property type="term" value="C:nucleus"/>
    <property type="evidence" value="ECO:0007669"/>
    <property type="project" value="TreeGrafter"/>
</dbReference>
<keyword evidence="3" id="KW-0677">Repeat</keyword>